<evidence type="ECO:0000313" key="2">
    <source>
        <dbReference type="EMBL" id="WEK18636.1"/>
    </source>
</evidence>
<evidence type="ECO:0000313" key="3">
    <source>
        <dbReference type="Proteomes" id="UP001214530"/>
    </source>
</evidence>
<organism evidence="2 3">
    <name type="scientific">Candidatus Pedobacter colombiensis</name>
    <dbReference type="NCBI Taxonomy" id="3121371"/>
    <lineage>
        <taxon>Bacteria</taxon>
        <taxon>Pseudomonadati</taxon>
        <taxon>Bacteroidota</taxon>
        <taxon>Sphingobacteriia</taxon>
        <taxon>Sphingobacteriales</taxon>
        <taxon>Sphingobacteriaceae</taxon>
        <taxon>Pedobacter</taxon>
    </lineage>
</organism>
<dbReference type="Gene3D" id="3.10.450.360">
    <property type="match status" value="1"/>
</dbReference>
<gene>
    <name evidence="2" type="ORF">P0Y49_17755</name>
</gene>
<protein>
    <recommendedName>
        <fullName evidence="4">Beta-lactamase-inhibitor-like PepSY-like domain-containing protein</fullName>
    </recommendedName>
</protein>
<feature type="chain" id="PRO_5042512595" description="Beta-lactamase-inhibitor-like PepSY-like domain-containing protein" evidence="1">
    <location>
        <begin position="21"/>
        <end position="139"/>
    </location>
</feature>
<evidence type="ECO:0000256" key="1">
    <source>
        <dbReference type="SAM" id="SignalP"/>
    </source>
</evidence>
<dbReference type="EMBL" id="CP119313">
    <property type="protein sequence ID" value="WEK18636.1"/>
    <property type="molecule type" value="Genomic_DNA"/>
</dbReference>
<accession>A0AAJ5W5U0</accession>
<feature type="signal peptide" evidence="1">
    <location>
        <begin position="1"/>
        <end position="20"/>
    </location>
</feature>
<keyword evidence="1" id="KW-0732">Signal</keyword>
<dbReference type="Proteomes" id="UP001214530">
    <property type="component" value="Chromosome"/>
</dbReference>
<evidence type="ECO:0008006" key="4">
    <source>
        <dbReference type="Google" id="ProtNLM"/>
    </source>
</evidence>
<name>A0AAJ5W5U0_9SPHI</name>
<reference evidence="2" key="1">
    <citation type="submission" date="2023-03" db="EMBL/GenBank/DDBJ databases">
        <title>Andean soil-derived lignocellulolytic bacterial consortium as a source of novel taxa and putative plastic-active enzymes.</title>
        <authorList>
            <person name="Diaz-Garcia L."/>
            <person name="Chuvochina M."/>
            <person name="Feuerriegel G."/>
            <person name="Bunk B."/>
            <person name="Sproer C."/>
            <person name="Streit W.R."/>
            <person name="Rodriguez L.M."/>
            <person name="Overmann J."/>
            <person name="Jimenez D.J."/>
        </authorList>
    </citation>
    <scope>NUCLEOTIDE SEQUENCE</scope>
    <source>
        <strain evidence="2">MAG 3858</strain>
    </source>
</reference>
<dbReference type="SUPFAM" id="SSF160574">
    <property type="entry name" value="BT0923-like"/>
    <property type="match status" value="1"/>
</dbReference>
<proteinExistence type="predicted"/>
<dbReference type="AlphaFoldDB" id="A0AAJ5W5U0"/>
<sequence length="139" mass="14878">MKKATILIAGLAGLTISASAQKLAASNVPGAVKMAFAKAHPEVKTVTWEKEENDFEAGFKLKDQEVSEIYSASGKMRESEVEIKTTELPAPITSYIAGHYKKAKIKGAAKITKADGTVVYEAVINGKDHLFDAKGNPVK</sequence>